<keyword evidence="2" id="KW-0560">Oxidoreductase</keyword>
<organism evidence="4 5">
    <name type="scientific">Sarcoptes scabiei</name>
    <name type="common">Itch mite</name>
    <name type="synonym">Acarus scabiei</name>
    <dbReference type="NCBI Taxonomy" id="52283"/>
    <lineage>
        <taxon>Eukaryota</taxon>
        <taxon>Metazoa</taxon>
        <taxon>Ecdysozoa</taxon>
        <taxon>Arthropoda</taxon>
        <taxon>Chelicerata</taxon>
        <taxon>Arachnida</taxon>
        <taxon>Acari</taxon>
        <taxon>Acariformes</taxon>
        <taxon>Sarcoptiformes</taxon>
        <taxon>Astigmata</taxon>
        <taxon>Psoroptidia</taxon>
        <taxon>Sarcoptoidea</taxon>
        <taxon>Sarcoptidae</taxon>
        <taxon>Sarcoptinae</taxon>
        <taxon>Sarcoptes</taxon>
    </lineage>
</organism>
<dbReference type="Proteomes" id="UP000616769">
    <property type="component" value="Unassembled WGS sequence"/>
</dbReference>
<comment type="caution">
    <text evidence="4">The sequence shown here is derived from an EMBL/GenBank/DDBJ whole genome shotgun (WGS) entry which is preliminary data.</text>
</comment>
<proteinExistence type="inferred from homology"/>
<dbReference type="VEuPathDB" id="VectorBase:SSCA003214"/>
<dbReference type="AlphaFoldDB" id="A0A132A8W3"/>
<dbReference type="GO" id="GO:0140616">
    <property type="term" value="F:iodotyrosine deiodinase activity"/>
    <property type="evidence" value="ECO:0007669"/>
    <property type="project" value="UniProtKB-ARBA"/>
</dbReference>
<reference evidence="4 5" key="1">
    <citation type="journal article" date="2015" name="Parasit. Vectors">
        <title>Draft genome of the scabies mite.</title>
        <authorList>
            <person name="Rider S.D.Jr."/>
            <person name="Morgan M.S."/>
            <person name="Arlian L.G."/>
        </authorList>
    </citation>
    <scope>NUCLEOTIDE SEQUENCE [LARGE SCALE GENOMIC DNA]</scope>
    <source>
        <strain evidence="4">Arlian Lab</strain>
    </source>
</reference>
<feature type="domain" description="Nitroreductase" evidence="3">
    <location>
        <begin position="50"/>
        <end position="138"/>
    </location>
</feature>
<evidence type="ECO:0000256" key="1">
    <source>
        <dbReference type="ARBA" id="ARBA00007118"/>
    </source>
</evidence>
<dbReference type="InterPro" id="IPR029479">
    <property type="entry name" value="Nitroreductase"/>
</dbReference>
<protein>
    <submittedName>
        <fullName evidence="4">Nitroreductase-like protein</fullName>
    </submittedName>
</protein>
<sequence>MNGRPVPNDVLMSLFEAARWAPSYYNTQSWRFVYATRNGRYWNKFIDALVPGNQKWAKDAGALIVVLSAKYQIKDGEKRSVESHTFDTGAAWMAMALEGTARGLVVHPMTGFDKDKVIRMIGLNNKNDYQIEAMVAVGNRLRLVNDEKITDRHPVNKFVSEGVFREKIYTKK</sequence>
<dbReference type="SUPFAM" id="SSF55469">
    <property type="entry name" value="FMN-dependent nitroreductase-like"/>
    <property type="match status" value="1"/>
</dbReference>
<evidence type="ECO:0000259" key="3">
    <source>
        <dbReference type="Pfam" id="PF00881"/>
    </source>
</evidence>
<dbReference type="PANTHER" id="PTHR43673:SF10">
    <property type="entry name" value="NADH DEHYDROGENASE_NAD(P)H NITROREDUCTASE XCC3605-RELATED"/>
    <property type="match status" value="1"/>
</dbReference>
<evidence type="ECO:0000313" key="5">
    <source>
        <dbReference type="Proteomes" id="UP000616769"/>
    </source>
</evidence>
<evidence type="ECO:0000313" key="4">
    <source>
        <dbReference type="EMBL" id="KPM06860.1"/>
    </source>
</evidence>
<dbReference type="CDD" id="cd02138">
    <property type="entry name" value="TdsD-like"/>
    <property type="match status" value="1"/>
</dbReference>
<dbReference type="Pfam" id="PF00881">
    <property type="entry name" value="Nitroreductase"/>
    <property type="match status" value="2"/>
</dbReference>
<dbReference type="EMBL" id="JXLN01011122">
    <property type="protein sequence ID" value="KPM06860.1"/>
    <property type="molecule type" value="Genomic_DNA"/>
</dbReference>
<evidence type="ECO:0000256" key="2">
    <source>
        <dbReference type="ARBA" id="ARBA00023002"/>
    </source>
</evidence>
<dbReference type="Gene3D" id="3.40.109.10">
    <property type="entry name" value="NADH Oxidase"/>
    <property type="match status" value="1"/>
</dbReference>
<accession>A0A132A8W3</accession>
<name>A0A132A8W3_SARSC</name>
<dbReference type="InterPro" id="IPR000415">
    <property type="entry name" value="Nitroreductase-like"/>
</dbReference>
<gene>
    <name evidence="4" type="ORF">QR98_0053400</name>
</gene>
<dbReference type="PANTHER" id="PTHR43673">
    <property type="entry name" value="NAD(P)H NITROREDUCTASE YDGI-RELATED"/>
    <property type="match status" value="1"/>
</dbReference>
<comment type="similarity">
    <text evidence="1">Belongs to the nitroreductase family.</text>
</comment>
<feature type="domain" description="Nitroreductase" evidence="3">
    <location>
        <begin position="4"/>
        <end position="40"/>
    </location>
</feature>
<dbReference type="OrthoDB" id="6495617at2759"/>